<dbReference type="RefSeq" id="WP_264959814.1">
    <property type="nucleotide sequence ID" value="NZ_JAPDUQ010000002.1"/>
</dbReference>
<protein>
    <submittedName>
        <fullName evidence="1">Uncharacterized protein</fullName>
    </submittedName>
</protein>
<gene>
    <name evidence="1" type="ORF">ONT05_07145</name>
</gene>
<proteinExistence type="predicted"/>
<accession>A0AAW5TZB1</accession>
<evidence type="ECO:0000313" key="1">
    <source>
        <dbReference type="EMBL" id="MCW4093331.1"/>
    </source>
</evidence>
<sequence>MIDRTKLPDFLQDMPEERLKEIMEIDNNSGNFDKAMDKMLHTNKKKVRKQGKN</sequence>
<evidence type="ECO:0000313" key="2">
    <source>
        <dbReference type="Proteomes" id="UP001209074"/>
    </source>
</evidence>
<reference evidence="1" key="1">
    <citation type="submission" date="2022-11" db="EMBL/GenBank/DDBJ databases">
        <title>Genomic repertoires linked with pathogenic potency of arthritogenic Prevotella copri isolated from the gut of rheumatoid arthritis patients.</title>
        <authorList>
            <person name="Nii T."/>
            <person name="Maeda Y."/>
            <person name="Motooka D."/>
            <person name="Naito M."/>
            <person name="Matsumoto Y."/>
            <person name="Ogawa T."/>
            <person name="Oguro-Igashira E."/>
            <person name="Kishikawa T."/>
            <person name="Yamashita M."/>
            <person name="Koizumi S."/>
            <person name="Kurakawa T."/>
            <person name="Okumura R."/>
            <person name="Kayama H."/>
            <person name="Murakami M."/>
            <person name="Sakaguchi T."/>
            <person name="Das B."/>
            <person name="Nakamura S."/>
            <person name="Okada Y."/>
            <person name="Kumanogoh A."/>
            <person name="Takeda K."/>
        </authorList>
    </citation>
    <scope>NUCLEOTIDE SEQUENCE</scope>
    <source>
        <strain evidence="1">N016-13</strain>
    </source>
</reference>
<dbReference type="AlphaFoldDB" id="A0AAW5TZB1"/>
<dbReference type="Proteomes" id="UP001209074">
    <property type="component" value="Unassembled WGS sequence"/>
</dbReference>
<organism evidence="1 2">
    <name type="scientific">Segatella copri</name>
    <dbReference type="NCBI Taxonomy" id="165179"/>
    <lineage>
        <taxon>Bacteria</taxon>
        <taxon>Pseudomonadati</taxon>
        <taxon>Bacteroidota</taxon>
        <taxon>Bacteroidia</taxon>
        <taxon>Bacteroidales</taxon>
        <taxon>Prevotellaceae</taxon>
        <taxon>Segatella</taxon>
    </lineage>
</organism>
<comment type="caution">
    <text evidence="1">The sequence shown here is derived from an EMBL/GenBank/DDBJ whole genome shotgun (WGS) entry which is preliminary data.</text>
</comment>
<dbReference type="EMBL" id="JAPDUS010000010">
    <property type="protein sequence ID" value="MCW4093331.1"/>
    <property type="molecule type" value="Genomic_DNA"/>
</dbReference>
<name>A0AAW5TZB1_9BACT</name>